<dbReference type="Proteomes" id="UP000032250">
    <property type="component" value="Unassembled WGS sequence"/>
</dbReference>
<sequence>MFGEDLLKYHGIGIKKNEYKKYKKVREFYISNDNSDCYSPHGTFSDNVFTGFKSDYDNRQLKIMQMNVLHDNDFHQTLALDNLRLHSYPQSSLNYKFALLYDWDSIKKGYLYIFNKSGTQVIKKIAEGDIYNHGLTRILDDPVTGNIAVMYSWAGRSFYLTIFDRNLNVVKEEFSVVTDGPVFKDTSFFYNNYIYSYNRTGYDFVKYDYRTNTIVASYSGRNNAYKIVSNVYAEKIYLSDIGTVLDFNLNEINKVGFYGELYPPEGLPNLNGKGILIDQYGFGIEYLLNTKGLTGRVLTELPPMRSSDLPYRYATSDLNTIVFIKSNYIRVFVR</sequence>
<comment type="caution">
    <text evidence="1">The sequence shown here is derived from an EMBL/GenBank/DDBJ whole genome shotgun (WGS) entry which is preliminary data.</text>
</comment>
<evidence type="ECO:0000313" key="1">
    <source>
        <dbReference type="EMBL" id="KIS24873.1"/>
    </source>
</evidence>
<dbReference type="HOGENOM" id="CLU_836026_0_0_9"/>
<dbReference type="AlphaFoldDB" id="A0A0D1A212"/>
<reference evidence="1 2" key="1">
    <citation type="submission" date="2014-06" db="EMBL/GenBank/DDBJ databases">
        <title>Genome characterization of distinct group I Clostridium botulinum lineages.</title>
        <authorList>
            <person name="Giordani F."/>
            <person name="Anselmo A."/>
            <person name="Fillo S."/>
            <person name="Palozzi A.M."/>
            <person name="Fortunato A."/>
            <person name="Gentile B."/>
            <person name="Ciammaruconi A."/>
            <person name="Anniballi F."/>
            <person name="De Medici D."/>
            <person name="Lista F."/>
        </authorList>
    </citation>
    <scope>NUCLEOTIDE SEQUENCE [LARGE SCALE GENOMIC DNA]</scope>
    <source>
        <strain evidence="1 2">B2 450</strain>
    </source>
</reference>
<proteinExistence type="predicted"/>
<dbReference type="PATRIC" id="fig|1379739.3.peg.3450"/>
<name>A0A0D1A212_CLOBO</name>
<gene>
    <name evidence="1" type="ORF">N495_15280</name>
</gene>
<accession>A0A0D1A212</accession>
<evidence type="ECO:0000313" key="2">
    <source>
        <dbReference type="Proteomes" id="UP000032250"/>
    </source>
</evidence>
<dbReference type="RefSeq" id="WP_043032320.1">
    <property type="nucleotide sequence ID" value="NZ_JXSU01000007.1"/>
</dbReference>
<dbReference type="EMBL" id="JXSU01000007">
    <property type="protein sequence ID" value="KIS24873.1"/>
    <property type="molecule type" value="Genomic_DNA"/>
</dbReference>
<protein>
    <submittedName>
        <fullName evidence="1">Uncharacterized protein</fullName>
    </submittedName>
</protein>
<organism evidence="1 2">
    <name type="scientific">Clostridium botulinum B2 450</name>
    <dbReference type="NCBI Taxonomy" id="1379739"/>
    <lineage>
        <taxon>Bacteria</taxon>
        <taxon>Bacillati</taxon>
        <taxon>Bacillota</taxon>
        <taxon>Clostridia</taxon>
        <taxon>Eubacteriales</taxon>
        <taxon>Clostridiaceae</taxon>
        <taxon>Clostridium</taxon>
    </lineage>
</organism>